<feature type="domain" description="F5/8 type C" evidence="17">
    <location>
        <begin position="1670"/>
        <end position="1822"/>
    </location>
</feature>
<dbReference type="Gene3D" id="4.10.1080.10">
    <property type="entry name" value="TSP type-3 repeat"/>
    <property type="match status" value="2"/>
</dbReference>
<dbReference type="CDD" id="cd00054">
    <property type="entry name" value="EGF_CA"/>
    <property type="match status" value="2"/>
</dbReference>
<feature type="domain" description="Cadherin" evidence="19">
    <location>
        <begin position="1395"/>
        <end position="1552"/>
    </location>
</feature>
<keyword evidence="23" id="KW-1185">Reference proteome</keyword>
<dbReference type="InterPro" id="IPR001881">
    <property type="entry name" value="EGF-like_Ca-bd_dom"/>
</dbReference>
<name>A0A913ZNN7_PATMI</name>
<dbReference type="PROSITE" id="PS51234">
    <property type="entry name" value="TSP3"/>
    <property type="match status" value="3"/>
</dbReference>
<dbReference type="InterPro" id="IPR026906">
    <property type="entry name" value="LRR_5"/>
</dbReference>
<accession>A0A913ZNN7</accession>
<evidence type="ECO:0000256" key="9">
    <source>
        <dbReference type="ARBA" id="ARBA00023136"/>
    </source>
</evidence>
<feature type="chain" id="PRO_5037539901" description="Staphylococcus aureus surface protein A" evidence="16">
    <location>
        <begin position="24"/>
        <end position="2898"/>
    </location>
</feature>
<dbReference type="SMART" id="SM00112">
    <property type="entry name" value="CA"/>
    <property type="match status" value="2"/>
</dbReference>
<feature type="domain" description="EGF-like" evidence="18">
    <location>
        <begin position="2136"/>
        <end position="2177"/>
    </location>
</feature>
<evidence type="ECO:0000259" key="21">
    <source>
        <dbReference type="PROSITE" id="PS51236"/>
    </source>
</evidence>
<dbReference type="InterPro" id="IPR008979">
    <property type="entry name" value="Galactose-bd-like_sf"/>
</dbReference>
<dbReference type="InterPro" id="IPR020894">
    <property type="entry name" value="Cadherin_CS"/>
</dbReference>
<dbReference type="InterPro" id="IPR001611">
    <property type="entry name" value="Leu-rich_rpt"/>
</dbReference>
<evidence type="ECO:0000256" key="16">
    <source>
        <dbReference type="SAM" id="SignalP"/>
    </source>
</evidence>
<comment type="subcellular location">
    <subcellularLocation>
        <location evidence="1">Membrane</location>
    </subcellularLocation>
</comment>
<dbReference type="SMART" id="SM00365">
    <property type="entry name" value="LRR_SD22"/>
    <property type="match status" value="9"/>
</dbReference>
<evidence type="ECO:0000256" key="10">
    <source>
        <dbReference type="ARBA" id="ARBA00023157"/>
    </source>
</evidence>
<keyword evidence="10" id="KW-1015">Disulfide bond</keyword>
<feature type="repeat" description="TSP type-3" evidence="14">
    <location>
        <begin position="2371"/>
        <end position="2406"/>
    </location>
</feature>
<dbReference type="Gene3D" id="2.10.50.10">
    <property type="entry name" value="Tumor Necrosis Factor Receptor, subunit A, domain 2"/>
    <property type="match status" value="1"/>
</dbReference>
<reference evidence="22" key="1">
    <citation type="submission" date="2022-11" db="UniProtKB">
        <authorList>
            <consortium name="EnsemblMetazoa"/>
        </authorList>
    </citation>
    <scope>IDENTIFICATION</scope>
</reference>
<dbReference type="InterPro" id="IPR028974">
    <property type="entry name" value="TSP_type-3_rpt"/>
</dbReference>
<comment type="similarity">
    <text evidence="2">Belongs to the thrombospondin family.</text>
</comment>
<dbReference type="InterPro" id="IPR003367">
    <property type="entry name" value="Thrombospondin_3-like_rpt"/>
</dbReference>
<dbReference type="InterPro" id="IPR002126">
    <property type="entry name" value="Cadherin-like_dom"/>
</dbReference>
<dbReference type="Gene3D" id="2.60.40.60">
    <property type="entry name" value="Cadherins"/>
    <property type="match status" value="1"/>
</dbReference>
<dbReference type="GO" id="GO:0005576">
    <property type="term" value="C:extracellular region"/>
    <property type="evidence" value="ECO:0007669"/>
    <property type="project" value="InterPro"/>
</dbReference>
<dbReference type="EnsemblMetazoa" id="XM_038197419.1">
    <property type="protein sequence ID" value="XP_038053347.1"/>
    <property type="gene ID" value="LOC119725831"/>
</dbReference>
<dbReference type="PROSITE" id="PS51450">
    <property type="entry name" value="LRR"/>
    <property type="match status" value="3"/>
</dbReference>
<keyword evidence="5 16" id="KW-0732">Signal</keyword>
<dbReference type="PROSITE" id="PS01187">
    <property type="entry name" value="EGF_CA"/>
    <property type="match status" value="1"/>
</dbReference>
<dbReference type="InterPro" id="IPR017897">
    <property type="entry name" value="Thrombospondin_3_rpt"/>
</dbReference>
<dbReference type="GO" id="GO:0005509">
    <property type="term" value="F:calcium ion binding"/>
    <property type="evidence" value="ECO:0007669"/>
    <property type="project" value="UniProtKB-UniRule"/>
</dbReference>
<evidence type="ECO:0000256" key="1">
    <source>
        <dbReference type="ARBA" id="ARBA00004370"/>
    </source>
</evidence>
<evidence type="ECO:0000256" key="14">
    <source>
        <dbReference type="PROSITE-ProRule" id="PRU00634"/>
    </source>
</evidence>
<dbReference type="InterPro" id="IPR000421">
    <property type="entry name" value="FA58C"/>
</dbReference>
<dbReference type="InterPro" id="IPR008859">
    <property type="entry name" value="Thrombospondin_C"/>
</dbReference>
<evidence type="ECO:0000313" key="23">
    <source>
        <dbReference type="Proteomes" id="UP000887568"/>
    </source>
</evidence>
<dbReference type="SMART" id="SM00560">
    <property type="entry name" value="LamGL"/>
    <property type="match status" value="1"/>
</dbReference>
<dbReference type="CDD" id="cd11304">
    <property type="entry name" value="Cadherin_repeat"/>
    <property type="match status" value="2"/>
</dbReference>
<proteinExistence type="inferred from homology"/>
<feature type="domain" description="Fibronectin type-III" evidence="20">
    <location>
        <begin position="1040"/>
        <end position="1138"/>
    </location>
</feature>
<feature type="signal peptide" evidence="16">
    <location>
        <begin position="1"/>
        <end position="23"/>
    </location>
</feature>
<dbReference type="SMART" id="SM00231">
    <property type="entry name" value="FA58C"/>
    <property type="match status" value="1"/>
</dbReference>
<keyword evidence="4" id="KW-0433">Leucine-rich repeat</keyword>
<dbReference type="InterPro" id="IPR006558">
    <property type="entry name" value="LamG-like"/>
</dbReference>
<keyword evidence="7 12" id="KW-0106">Calcium</keyword>
<dbReference type="PROSITE" id="PS50853">
    <property type="entry name" value="FN3"/>
    <property type="match status" value="1"/>
</dbReference>
<dbReference type="Gene3D" id="3.80.10.10">
    <property type="entry name" value="Ribonuclease Inhibitor"/>
    <property type="match status" value="6"/>
</dbReference>
<dbReference type="InterPro" id="IPR009030">
    <property type="entry name" value="Growth_fac_rcpt_cys_sf"/>
</dbReference>
<evidence type="ECO:0000256" key="2">
    <source>
        <dbReference type="ARBA" id="ARBA00009456"/>
    </source>
</evidence>
<dbReference type="InterPro" id="IPR013320">
    <property type="entry name" value="ConA-like_dom_sf"/>
</dbReference>
<dbReference type="Pfam" id="PF05735">
    <property type="entry name" value="TSP_C"/>
    <property type="match status" value="1"/>
</dbReference>
<evidence type="ECO:0000313" key="22">
    <source>
        <dbReference type="EnsemblMetazoa" id="XP_038053347.1"/>
    </source>
</evidence>
<dbReference type="SUPFAM" id="SSF103647">
    <property type="entry name" value="TSP type-3 repeat"/>
    <property type="match status" value="3"/>
</dbReference>
<evidence type="ECO:0000256" key="15">
    <source>
        <dbReference type="SAM" id="MobiDB-lite"/>
    </source>
</evidence>
<feature type="repeat" description="TSP type-3" evidence="14">
    <location>
        <begin position="2270"/>
        <end position="2305"/>
    </location>
</feature>
<evidence type="ECO:0000259" key="17">
    <source>
        <dbReference type="PROSITE" id="PS50022"/>
    </source>
</evidence>
<dbReference type="Pfam" id="PF13855">
    <property type="entry name" value="LRR_8"/>
    <property type="match status" value="5"/>
</dbReference>
<evidence type="ECO:0000259" key="19">
    <source>
        <dbReference type="PROSITE" id="PS50268"/>
    </source>
</evidence>
<dbReference type="FunFam" id="2.60.120.260:FF:000016">
    <property type="entry name" value="Contactin-associated protein-like 4 isoform 1"/>
    <property type="match status" value="1"/>
</dbReference>
<dbReference type="SUPFAM" id="SSF52058">
    <property type="entry name" value="L domain-like"/>
    <property type="match status" value="3"/>
</dbReference>
<dbReference type="InterPro" id="IPR003961">
    <property type="entry name" value="FN3_dom"/>
</dbReference>
<evidence type="ECO:0000256" key="12">
    <source>
        <dbReference type="PROSITE-ProRule" id="PRU00043"/>
    </source>
</evidence>
<organism evidence="22 23">
    <name type="scientific">Patiria miniata</name>
    <name type="common">Bat star</name>
    <name type="synonym">Asterina miniata</name>
    <dbReference type="NCBI Taxonomy" id="46514"/>
    <lineage>
        <taxon>Eukaryota</taxon>
        <taxon>Metazoa</taxon>
        <taxon>Echinodermata</taxon>
        <taxon>Eleutherozoa</taxon>
        <taxon>Asterozoa</taxon>
        <taxon>Asteroidea</taxon>
        <taxon>Valvatacea</taxon>
        <taxon>Valvatida</taxon>
        <taxon>Asterinidae</taxon>
        <taxon>Patiria</taxon>
    </lineage>
</organism>
<dbReference type="InterPro" id="IPR018097">
    <property type="entry name" value="EGF_Ca-bd_CS"/>
</dbReference>
<dbReference type="PANTHER" id="PTHR10199">
    <property type="entry name" value="THROMBOSPONDIN"/>
    <property type="match status" value="1"/>
</dbReference>
<dbReference type="InterPro" id="IPR024731">
    <property type="entry name" value="NELL2-like_EGF"/>
</dbReference>
<evidence type="ECO:0000256" key="6">
    <source>
        <dbReference type="ARBA" id="ARBA00022737"/>
    </source>
</evidence>
<evidence type="ECO:0000256" key="11">
    <source>
        <dbReference type="ARBA" id="ARBA00023180"/>
    </source>
</evidence>
<dbReference type="Pfam" id="PF07645">
    <property type="entry name" value="EGF_CA"/>
    <property type="match status" value="1"/>
</dbReference>
<evidence type="ECO:0000256" key="13">
    <source>
        <dbReference type="PROSITE-ProRule" id="PRU00076"/>
    </source>
</evidence>
<evidence type="ECO:0000259" key="18">
    <source>
        <dbReference type="PROSITE" id="PS50026"/>
    </source>
</evidence>
<dbReference type="FunFam" id="4.10.1080.10:FF:000004">
    <property type="entry name" value="Cartilage oligomeric matrix protein"/>
    <property type="match status" value="1"/>
</dbReference>
<dbReference type="Gene3D" id="2.10.25.10">
    <property type="entry name" value="Laminin"/>
    <property type="match status" value="4"/>
</dbReference>
<dbReference type="Gene3D" id="2.60.120.200">
    <property type="match status" value="2"/>
</dbReference>
<dbReference type="FunFam" id="3.80.10.10:FF:001164">
    <property type="entry name" value="GH01279p"/>
    <property type="match status" value="1"/>
</dbReference>
<dbReference type="SMART" id="SM00369">
    <property type="entry name" value="LRR_TYP"/>
    <property type="match status" value="19"/>
</dbReference>
<dbReference type="Gene3D" id="2.60.120.260">
    <property type="entry name" value="Galactose-binding domain-like"/>
    <property type="match status" value="1"/>
</dbReference>
<dbReference type="SMART" id="SM01411">
    <property type="entry name" value="Ephrin_rec_like"/>
    <property type="match status" value="1"/>
</dbReference>
<dbReference type="GO" id="GO:0007156">
    <property type="term" value="P:homophilic cell adhesion via plasma membrane adhesion molecules"/>
    <property type="evidence" value="ECO:0007669"/>
    <property type="project" value="InterPro"/>
</dbReference>
<dbReference type="InterPro" id="IPR003591">
    <property type="entry name" value="Leu-rich_rpt_typical-subtyp"/>
</dbReference>
<dbReference type="SUPFAM" id="SSF49313">
    <property type="entry name" value="Cadherin-like"/>
    <property type="match status" value="2"/>
</dbReference>
<keyword evidence="8" id="KW-0130">Cell adhesion</keyword>
<dbReference type="PROSITE" id="PS01186">
    <property type="entry name" value="EGF_2"/>
    <property type="match status" value="1"/>
</dbReference>
<dbReference type="SUPFAM" id="SSF57184">
    <property type="entry name" value="Growth factor receptor domain"/>
    <property type="match status" value="1"/>
</dbReference>
<dbReference type="SMART" id="SM00179">
    <property type="entry name" value="EGF_CA"/>
    <property type="match status" value="4"/>
</dbReference>
<dbReference type="OrthoDB" id="14563at2759"/>
<dbReference type="InterPro" id="IPR032675">
    <property type="entry name" value="LRR_dom_sf"/>
</dbReference>
<dbReference type="OMA" id="QYIEINM"/>
<dbReference type="SUPFAM" id="SSF49785">
    <property type="entry name" value="Galactose-binding domain-like"/>
    <property type="match status" value="1"/>
</dbReference>
<dbReference type="PROSITE" id="PS50268">
    <property type="entry name" value="CADHERIN_2"/>
    <property type="match status" value="1"/>
</dbReference>
<evidence type="ECO:0000256" key="7">
    <source>
        <dbReference type="ARBA" id="ARBA00022837"/>
    </source>
</evidence>
<dbReference type="GO" id="GO:0005886">
    <property type="term" value="C:plasma membrane"/>
    <property type="evidence" value="ECO:0007669"/>
    <property type="project" value="InterPro"/>
</dbReference>
<dbReference type="SMART" id="SM00181">
    <property type="entry name" value="EGF"/>
    <property type="match status" value="5"/>
</dbReference>
<evidence type="ECO:0008006" key="24">
    <source>
        <dbReference type="Google" id="ProtNLM"/>
    </source>
</evidence>
<dbReference type="InterPro" id="IPR000742">
    <property type="entry name" value="EGF"/>
</dbReference>
<dbReference type="Pfam" id="PF12947">
    <property type="entry name" value="EGF_3"/>
    <property type="match status" value="2"/>
</dbReference>
<dbReference type="PROSITE" id="PS01286">
    <property type="entry name" value="FA58C_2"/>
    <property type="match status" value="1"/>
</dbReference>
<dbReference type="SUPFAM" id="SSF49899">
    <property type="entry name" value="Concanavalin A-like lectins/glucanases"/>
    <property type="match status" value="2"/>
</dbReference>
<dbReference type="PROSITE" id="PS00232">
    <property type="entry name" value="CADHERIN_1"/>
    <property type="match status" value="1"/>
</dbReference>
<comment type="caution">
    <text evidence="13">Lacks conserved residue(s) required for the propagation of feature annotation.</text>
</comment>
<evidence type="ECO:0000259" key="20">
    <source>
        <dbReference type="PROSITE" id="PS50853"/>
    </source>
</evidence>
<dbReference type="GeneID" id="119725831"/>
<keyword evidence="6" id="KW-0677">Repeat</keyword>
<dbReference type="RefSeq" id="XP_038053347.1">
    <property type="nucleotide sequence ID" value="XM_038197419.1"/>
</dbReference>
<dbReference type="FunFam" id="2.10.25.10:FF:000025">
    <property type="entry name" value="Thrombospondin 3"/>
    <property type="match status" value="1"/>
</dbReference>
<sequence length="2898" mass="317865">MGRLFQAVFVVVVTLTGLRETDGTFLGADYWNLRYGDHGINYETGSNMFNGLWSASSSLNGHYGRPDSDYSSRTCTCSCNEVELTVDCTGTTTVTLKNYNFDNLTIHTFNPGTTEITIVGGLKNVDRDAFSRLDKLTKLTIHNTDITTFPDLSNCTSLEELDLTRNKINLSPMNYRTITFSKTLTRVSLMENNIDWLPPGFFSQTKIAYLGLSMNELAAFPSDSLQNMQNLTFLSLDDNKLTSVSKRNLLSLVSSNLQHLNLSNNMIDYIAPKALTQLKQLKILELHRNLLADLPALTIDNIPQLLHLDLSYNRVQCLKAKAITNLPFLRTLILHNQESGYELESIRYNAFIGISGNLTELYLSSNALPYFPHAVLSEETYNKVVDLHIDNNMIANVTEFSADQFSGSLVLYNYKLTLHEPFAKLPSVNRLFLQTNRIQGINMEELCKMSVLQELNLDSNLLTDGTLDEKAFECLTYLTTLRMSNNYFQYVPPSVQFQERVKSLQFLYLASNDITFLLAGAFSNVTTLSYLGLSSNRIISVETGAFPDDINNIDMNSNQFYFLHENPFTNLSSLSSLSLSYNEIDIIPDTAFDGCTSLRSIGLTGNKIGRILITTFEDCPLSSSLQLSSNEIAYIEDGAFAHVTSTSSIGLQNNRLTKIPMGGTFVNLTLSTLSLNGNKIIEVKTGAFQNLRTSSSLNLQDNDIAHIEPYAFDSVSGAYLYLSSNPLQTMSSYSFNDVTYSYIYLQSVGVTTIPSHAFNGVSASYLYMQSNAISIIEEEAFSVTIGQLHLESNQISDIRGKMFGDLSTIQDLFLENNKISSLYGDTFDGATITTISLYNNVLATYPAKALSSQNLDKVLLNDNQIGTIPANAFEGQTSMEILNLENNRLTEIPTGILAPLTSLRSLLLGQNNISAVNKDAFDGLANLEIADFSNNEISHWPMMPSLPNLRQLDLSNNEIETVGQNAFHALDAKVLSSLNLAGNPLSCTCNLYYSLGYDNTSVVGGTCAAPSEAAGILFSYSSMLSPKYFTNVNPALIQCAPYDVTATAPEFQQIQVNWTAPSEQYPNSTDTMDDWIYDVNCTSNAAPTLYYNTTSIWHLFTSEDGVASGTDYICHVTLTVGNYTSAPDEYVTVTTLENVAETNATASTGEDIKLSVIYYDFSFEHPDFTPVGKDVISRPSYVVSPYGAWLAISDNPTSDSFSRWFRHDESLNHAIESELVLEWLNSSGLVNPQNRYWSESFYPVDGLGFAAQGQRDCNFILHNFGFTGAIRTGVMFNGTEVITVGGGDEIWVYVNKILVLEVHGDASGSPVKCKRIMLALAANQGGSYLIPEEGTIVNGECQISDTVLAEQVFLELEVGVSYHFDIFHTERNPCSSEFFLEIQGMDFLPLDPDNPPVDYAVTVDEDLHLNAILESIWVADVFSTGPNYQVTITSGNEARHFTLKNNTAENIADGVAPTTTPPPFTHTANGTDFIICDSEAVIVPEPNEAAAQVFDVHSDKALVTLATELDHEVAAFYLLKISVTDVNASPQHEGTLTVQITVNDVNDNCPVVSNNSLAFFPLPVLQEDPLADVVATDADSGVNGQITYHTSTITQIPIVNDTFSTLQLTITAIDNGTPALGTIVNITVMISNTCLYDATSEPVDVNIYIDVPTGGLYMRVPRYYAYEYDCRDALGVQTGVIQDSMMSASSYYDDAHTADRARLRANASTDGKIGSGWIAKTADANQWLRIKMKAVTIFSGVRTQGVGDVEAWIESYYVEYSNDSSTWYRIQDEDSNDQNFTGNTNQKTVTSVYFDEVYAQYIRILPQTWHNQIGLRLEIVGCTTERRLRHLTQCERCLTTNYCLGDGLQRPCGRCDPPTDSCNRSPSEHSFGHAYECVPCPIGWLCVDGYATPCPKYHHGRCNETYCPETCTLCDPGTTCFRGIQSICPQGFFSQGFDTEFCKPCQPGTFNNFTGQSVCENCPAGYQSTQAKSSCAPCHITAWSAGDGTPCKSCSSVAECPCMSETGPCAEGVSCINQGSGSYFCGACPAGYSQDGNGCADINECDIANPCQFSCNNLSPGYECSGCPPGYVGDTPHGIGVEHAQANQQVCEDIDECAVDNGGCDTNAGCENTAGSYQCGFCPPGYLGNGKIGCSPGDYCLLGQANCHENATCITTGAGTYVCECDSGWAGNGVYCGVDTDLDGRPELSLLCSDASCKADNCPQHPNSGQEDTDSDYIGDICDDDDDNDSIFDTRDNCQYEPNPMQEDTDGDGFGDACDNCPYNSTSDQADSDADGIGDVCDPDDDNDGFNDEDDNCPFVANVGQADSDGDGVGDACDNCPDDANTAQGDTDQNGYGDTCDVIGATNKDMDGDGILDLDDNCVSIPNADQADTDADGAGDLCDNDKDGDGILDDTDNCPYVSNSGQEDTNGNNLGDVCETDFDGDGTVNSDDICPNSNRYQTTDFSTGFISVELYPGLVNGTSPVWVVTDNGKEIREISNTIMPSMLISQTSMAEVDFTGTMFVNTDEGNNYIGFVFGYQSNRKFYVVMWRRENMNNPDYKAGIRGLQIKKVTSATGPGQSLADALYHSATTANQVELLWHDPFLQGWQHQTSYRWFLTHRPDIGLIRVVIKVGEETLTDSGDIYDTTYLGGRLGVFVYDQEDVIWSKLSYKCADRVNQALEFDGTDDHVVLPTLEILQLTSSFTLEAWVHLPTNYPSTAMPVLCTLDGMLCMFLENGYLKGQVGDRVVVGSTVLPDSTWKHIAMRFDSQNSELSVFVNGSVEATETTVATPIWGNGTQLYIGRDEDSFFTGTMDEVRIWGVSLSDAEIEEHMQLASLERQKHKDLLDAHYNMDNEEQGSSMLLDQGLYSHHGLIVGDPDFTPSFVDQGRFQVTYPDNRRRRRRRSVEYQYEENHSEL</sequence>
<evidence type="ECO:0000256" key="4">
    <source>
        <dbReference type="ARBA" id="ARBA00022614"/>
    </source>
</evidence>
<dbReference type="FunFam" id="4.10.1080.10:FF:000001">
    <property type="entry name" value="Thrombospondin 3"/>
    <property type="match status" value="1"/>
</dbReference>
<keyword evidence="3 13" id="KW-0245">EGF-like domain</keyword>
<dbReference type="Pfam" id="PF02412">
    <property type="entry name" value="TSP_3"/>
    <property type="match status" value="6"/>
</dbReference>
<dbReference type="PROSITE" id="PS50022">
    <property type="entry name" value="FA58C_3"/>
    <property type="match status" value="1"/>
</dbReference>
<dbReference type="InterPro" id="IPR049883">
    <property type="entry name" value="NOTCH1_EGF-like"/>
</dbReference>
<protein>
    <recommendedName>
        <fullName evidence="24">Staphylococcus aureus surface protein A</fullName>
    </recommendedName>
</protein>
<dbReference type="Pfam" id="PF13385">
    <property type="entry name" value="Laminin_G_3"/>
    <property type="match status" value="1"/>
</dbReference>
<evidence type="ECO:0000256" key="8">
    <source>
        <dbReference type="ARBA" id="ARBA00022889"/>
    </source>
</evidence>
<evidence type="ECO:0000256" key="5">
    <source>
        <dbReference type="ARBA" id="ARBA00022729"/>
    </source>
</evidence>
<feature type="repeat" description="TSP type-3" evidence="14">
    <location>
        <begin position="2211"/>
        <end position="2246"/>
    </location>
</feature>
<dbReference type="PROSITE" id="PS51236">
    <property type="entry name" value="TSP_CTER"/>
    <property type="match status" value="1"/>
</dbReference>
<feature type="domain" description="TSP C-terminal" evidence="21">
    <location>
        <begin position="2447"/>
        <end position="2658"/>
    </location>
</feature>
<dbReference type="Pfam" id="PF00754">
    <property type="entry name" value="F5_F8_type_C"/>
    <property type="match status" value="1"/>
</dbReference>
<evidence type="ECO:0000256" key="3">
    <source>
        <dbReference type="ARBA" id="ARBA00022536"/>
    </source>
</evidence>
<dbReference type="SMART" id="SM00364">
    <property type="entry name" value="LRR_BAC"/>
    <property type="match status" value="6"/>
</dbReference>
<dbReference type="Proteomes" id="UP000887568">
    <property type="component" value="Unplaced"/>
</dbReference>
<feature type="region of interest" description="Disordered" evidence="15">
    <location>
        <begin position="2234"/>
        <end position="2254"/>
    </location>
</feature>
<dbReference type="CDD" id="cd00057">
    <property type="entry name" value="FA58C"/>
    <property type="match status" value="1"/>
</dbReference>
<dbReference type="Pfam" id="PF13306">
    <property type="entry name" value="LRR_5"/>
    <property type="match status" value="2"/>
</dbReference>
<dbReference type="PROSITE" id="PS50026">
    <property type="entry name" value="EGF_3"/>
    <property type="match status" value="1"/>
</dbReference>
<dbReference type="InterPro" id="IPR015919">
    <property type="entry name" value="Cadherin-like_sf"/>
</dbReference>
<keyword evidence="11" id="KW-0325">Glycoprotein</keyword>
<dbReference type="FunFam" id="2.10.25.10:FF:000038">
    <property type="entry name" value="Fibrillin 2"/>
    <property type="match status" value="1"/>
</dbReference>
<keyword evidence="9" id="KW-0472">Membrane</keyword>
<dbReference type="PANTHER" id="PTHR10199:SF110">
    <property type="entry name" value="TSP C-TERMINAL DOMAIN-CONTAINING PROTEIN"/>
    <property type="match status" value="1"/>
</dbReference>